<sequence length="124" mass="13910">MGLFSGIFGNASEMTLEDAKDDLSHILIPNETIELAYKLIRDKIIFTSHRLIIIDIQGMGKKQEFQSIPYRSISRFTVETAGNFDLDSELDIYISSATEPTVALEFQGKHAIFEVQQALSQAIL</sequence>
<evidence type="ECO:0000259" key="1">
    <source>
        <dbReference type="Pfam" id="PF08000"/>
    </source>
</evidence>
<dbReference type="CDD" id="cd13225">
    <property type="entry name" value="PH-like_bacteria"/>
    <property type="match status" value="1"/>
</dbReference>
<name>A0A1W1Z1D5_9LACT</name>
<evidence type="ECO:0000313" key="3">
    <source>
        <dbReference type="Proteomes" id="UP000243884"/>
    </source>
</evidence>
<dbReference type="OrthoDB" id="9803613at2"/>
<dbReference type="InterPro" id="IPR037063">
    <property type="entry name" value="PHb_sf"/>
</dbReference>
<gene>
    <name evidence="2" type="ORF">SAMN04487984_1018</name>
</gene>
<dbReference type="InterPro" id="IPR012544">
    <property type="entry name" value="PHb"/>
</dbReference>
<feature type="domain" description="Bacterial Pleckstrin homology" evidence="1">
    <location>
        <begin position="2"/>
        <end position="122"/>
    </location>
</feature>
<proteinExistence type="predicted"/>
<dbReference type="AlphaFoldDB" id="A0A1W1Z1D5"/>
<dbReference type="RefSeq" id="WP_084099150.1">
    <property type="nucleotide sequence ID" value="NZ_FWXK01000005.1"/>
</dbReference>
<evidence type="ECO:0000313" key="2">
    <source>
        <dbReference type="EMBL" id="SMC41768.1"/>
    </source>
</evidence>
<dbReference type="Proteomes" id="UP000243884">
    <property type="component" value="Unassembled WGS sequence"/>
</dbReference>
<dbReference type="EMBL" id="FWXK01000005">
    <property type="protein sequence ID" value="SMC41768.1"/>
    <property type="molecule type" value="Genomic_DNA"/>
</dbReference>
<accession>A0A1W1Z1D5</accession>
<dbReference type="PANTHER" id="PTHR35796:SF3">
    <property type="entry name" value="BHLH DOMAIN-CONTAINING PROTEIN"/>
    <property type="match status" value="1"/>
</dbReference>
<dbReference type="Gene3D" id="2.30.29.50">
    <property type="entry name" value="Bacterial Pleckstrin homology domain"/>
    <property type="match status" value="1"/>
</dbReference>
<dbReference type="Pfam" id="PF08000">
    <property type="entry name" value="bPH_1"/>
    <property type="match status" value="1"/>
</dbReference>
<protein>
    <submittedName>
        <fullName evidence="2">PH domain-containing protein</fullName>
    </submittedName>
</protein>
<keyword evidence="3" id="KW-1185">Reference proteome</keyword>
<organism evidence="2 3">
    <name type="scientific">Aerococcus suis</name>
    <dbReference type="NCBI Taxonomy" id="371602"/>
    <lineage>
        <taxon>Bacteria</taxon>
        <taxon>Bacillati</taxon>
        <taxon>Bacillota</taxon>
        <taxon>Bacilli</taxon>
        <taxon>Lactobacillales</taxon>
        <taxon>Aerococcaceae</taxon>
        <taxon>Aerococcus</taxon>
    </lineage>
</organism>
<dbReference type="SUPFAM" id="SSF50729">
    <property type="entry name" value="PH domain-like"/>
    <property type="match status" value="1"/>
</dbReference>
<reference evidence="3" key="1">
    <citation type="submission" date="2017-04" db="EMBL/GenBank/DDBJ databases">
        <authorList>
            <person name="Varghese N."/>
            <person name="Submissions S."/>
        </authorList>
    </citation>
    <scope>NUCLEOTIDE SEQUENCE [LARGE SCALE GENOMIC DNA]</scope>
    <source>
        <strain evidence="3">DSM 21500</strain>
    </source>
</reference>
<dbReference type="PANTHER" id="PTHR35796">
    <property type="entry name" value="HYPOTHETICAL CYTOSOLIC PROTEIN"/>
    <property type="match status" value="1"/>
</dbReference>